<dbReference type="OrthoDB" id="706456at2"/>
<feature type="domain" description="Transposase DDE" evidence="1">
    <location>
        <begin position="109"/>
        <end position="263"/>
    </location>
</feature>
<proteinExistence type="predicted"/>
<dbReference type="NCBIfam" id="NF033520">
    <property type="entry name" value="transpos_IS982"/>
    <property type="match status" value="1"/>
</dbReference>
<sequence length="301" mass="34805">MISKDKITEIFCSIDDFCTVYEPALRKRQVTSGKKTRNRKFTMSTSEVVTITVLFHISGIRTFKHFYILYVQQQLQNEFPKTVSYNRFVELMQSNLLPLALYLKTCCLGECTGISFVDSTPIRACKNKRIKNNKVFKNIATMGKSTMGWFYGFKLHIIVNDKGELLDFIITQANVDDRTPLKTDNFLKKIFGKLYADKGYISKDLTAMLFDQGLHLVTSIKNNMKNVLMTMKDKILLRKRSVIETINDQLKNIAQAEHSRHRSFGNFITNLIASLIAYSFQEKKPAIKFETYKSEQLALFF</sequence>
<name>A0A4S1DS56_9FLAO</name>
<protein>
    <submittedName>
        <fullName evidence="2">IS982 family transposase</fullName>
    </submittedName>
</protein>
<keyword evidence="3" id="KW-1185">Reference proteome</keyword>
<accession>A0A4S1DS56</accession>
<dbReference type="RefSeq" id="WP_135879108.1">
    <property type="nucleotide sequence ID" value="NZ_SRSO01000074.1"/>
</dbReference>
<evidence type="ECO:0000259" key="1">
    <source>
        <dbReference type="Pfam" id="PF13612"/>
    </source>
</evidence>
<organism evidence="2 3">
    <name type="scientific">Flavivirga rizhaonensis</name>
    <dbReference type="NCBI Taxonomy" id="2559571"/>
    <lineage>
        <taxon>Bacteria</taxon>
        <taxon>Pseudomonadati</taxon>
        <taxon>Bacteroidota</taxon>
        <taxon>Flavobacteriia</taxon>
        <taxon>Flavobacteriales</taxon>
        <taxon>Flavobacteriaceae</taxon>
        <taxon>Flavivirga</taxon>
    </lineage>
</organism>
<dbReference type="Pfam" id="PF13612">
    <property type="entry name" value="DDE_Tnp_1_3"/>
    <property type="match status" value="1"/>
</dbReference>
<gene>
    <name evidence="2" type="ORF">EM932_20695</name>
</gene>
<dbReference type="AlphaFoldDB" id="A0A4S1DS56"/>
<comment type="caution">
    <text evidence="2">The sequence shown here is derived from an EMBL/GenBank/DDBJ whole genome shotgun (WGS) entry which is preliminary data.</text>
</comment>
<reference evidence="2 3" key="1">
    <citation type="submission" date="2019-04" db="EMBL/GenBank/DDBJ databases">
        <authorList>
            <person name="Liu A."/>
        </authorList>
    </citation>
    <scope>NUCLEOTIDE SEQUENCE [LARGE SCALE GENOMIC DNA]</scope>
    <source>
        <strain evidence="2 3">RZ03</strain>
    </source>
</reference>
<evidence type="ECO:0000313" key="3">
    <source>
        <dbReference type="Proteomes" id="UP000307602"/>
    </source>
</evidence>
<evidence type="ECO:0000313" key="2">
    <source>
        <dbReference type="EMBL" id="TGV00172.1"/>
    </source>
</evidence>
<dbReference type="Proteomes" id="UP000307602">
    <property type="component" value="Unassembled WGS sequence"/>
</dbReference>
<dbReference type="InterPro" id="IPR025668">
    <property type="entry name" value="Tnp_DDE_dom"/>
</dbReference>
<dbReference type="EMBL" id="SRSO01000074">
    <property type="protein sequence ID" value="TGV00172.1"/>
    <property type="molecule type" value="Genomic_DNA"/>
</dbReference>